<dbReference type="EMBL" id="CADEPM010000002">
    <property type="protein sequence ID" value="CAB3400363.1"/>
    <property type="molecule type" value="Genomic_DNA"/>
</dbReference>
<comment type="caution">
    <text evidence="1">The sequence shown here is derived from an EMBL/GenBank/DDBJ whole genome shotgun (WGS) entry which is preliminary data.</text>
</comment>
<organism evidence="1 2">
    <name type="scientific">Caenorhabditis bovis</name>
    <dbReference type="NCBI Taxonomy" id="2654633"/>
    <lineage>
        <taxon>Eukaryota</taxon>
        <taxon>Metazoa</taxon>
        <taxon>Ecdysozoa</taxon>
        <taxon>Nematoda</taxon>
        <taxon>Chromadorea</taxon>
        <taxon>Rhabditida</taxon>
        <taxon>Rhabditina</taxon>
        <taxon>Rhabditomorpha</taxon>
        <taxon>Rhabditoidea</taxon>
        <taxon>Rhabditidae</taxon>
        <taxon>Peloderinae</taxon>
        <taxon>Caenorhabditis</taxon>
    </lineage>
</organism>
<proteinExistence type="predicted"/>
<sequence length="207" mass="23955">MCSRAEIELLKRTANLSPTQFMKMFGIKNSTNKKEDVSPDEKYKIAQVENRKENQNAIQKVHLESTNSDISFEKVRNKSGLGSKPLALKHANYNSTSKVTQKSQIIIRRSTVCHFRRKQKYPKKIDFGKSSFEADVSYYEKLIAAGALKSLFEHPINWIGGVITSLQKELNLSRNEVHLLRTMRKSAYNKFYKNLKKQNSKCKQFIF</sequence>
<name>A0A8S1EHC9_9PELO</name>
<protein>
    <submittedName>
        <fullName evidence="1">Uncharacterized protein</fullName>
    </submittedName>
</protein>
<evidence type="ECO:0000313" key="1">
    <source>
        <dbReference type="EMBL" id="CAB3400363.1"/>
    </source>
</evidence>
<dbReference type="Proteomes" id="UP000494206">
    <property type="component" value="Unassembled WGS sequence"/>
</dbReference>
<dbReference type="AlphaFoldDB" id="A0A8S1EHC9"/>
<accession>A0A8S1EHC9</accession>
<evidence type="ECO:0000313" key="2">
    <source>
        <dbReference type="Proteomes" id="UP000494206"/>
    </source>
</evidence>
<keyword evidence="2" id="KW-1185">Reference proteome</keyword>
<gene>
    <name evidence="1" type="ORF">CBOVIS_LOCUS3323</name>
</gene>
<reference evidence="1 2" key="1">
    <citation type="submission" date="2020-04" db="EMBL/GenBank/DDBJ databases">
        <authorList>
            <person name="Laetsch R D."/>
            <person name="Stevens L."/>
            <person name="Kumar S."/>
            <person name="Blaxter L. M."/>
        </authorList>
    </citation>
    <scope>NUCLEOTIDE SEQUENCE [LARGE SCALE GENOMIC DNA]</scope>
</reference>